<sequence>MFFFVICCNCLLSLFNFYLVFRLMQLHRVLTRVTKTLIYVESRLHRIFYPAPDYILIGQQGTQRLRVYYQVLGLQIKSFQSIFMLFSLGVRFWHKQSKRQKNLSTHNFPLSLLTGRF</sequence>
<evidence type="ECO:0000313" key="3">
    <source>
        <dbReference type="Proteomes" id="UP000239001"/>
    </source>
</evidence>
<evidence type="ECO:0000256" key="1">
    <source>
        <dbReference type="SAM" id="Phobius"/>
    </source>
</evidence>
<reference evidence="2 3" key="1">
    <citation type="submission" date="2018-03" db="EMBL/GenBank/DDBJ databases">
        <title>The ancient ancestry and fast evolution of plastids.</title>
        <authorList>
            <person name="Moore K.R."/>
            <person name="Magnabosco C."/>
            <person name="Momper L."/>
            <person name="Gold D.A."/>
            <person name="Bosak T."/>
            <person name="Fournier G.P."/>
        </authorList>
    </citation>
    <scope>NUCLEOTIDE SEQUENCE [LARGE SCALE GENOMIC DNA]</scope>
    <source>
        <strain evidence="2 3">CCALA 016</strain>
    </source>
</reference>
<dbReference type="AlphaFoldDB" id="A0A2T1M398"/>
<comment type="caution">
    <text evidence="2">The sequence shown here is derived from an EMBL/GenBank/DDBJ whole genome shotgun (WGS) entry which is preliminary data.</text>
</comment>
<keyword evidence="1" id="KW-0812">Transmembrane</keyword>
<keyword evidence="1" id="KW-1133">Transmembrane helix</keyword>
<protein>
    <submittedName>
        <fullName evidence="2">Uncharacterized protein</fullName>
    </submittedName>
</protein>
<reference evidence="2 3" key="2">
    <citation type="submission" date="2018-03" db="EMBL/GenBank/DDBJ databases">
        <authorList>
            <person name="Keele B.F."/>
        </authorList>
    </citation>
    <scope>NUCLEOTIDE SEQUENCE [LARGE SCALE GENOMIC DNA]</scope>
    <source>
        <strain evidence="2 3">CCALA 016</strain>
    </source>
</reference>
<name>A0A2T1M398_9CHRO</name>
<accession>A0A2T1M398</accession>
<evidence type="ECO:0000313" key="2">
    <source>
        <dbReference type="EMBL" id="PSF39286.1"/>
    </source>
</evidence>
<dbReference type="Proteomes" id="UP000239001">
    <property type="component" value="Unassembled WGS sequence"/>
</dbReference>
<dbReference type="OrthoDB" id="574103at2"/>
<dbReference type="EMBL" id="PXOH01000001">
    <property type="protein sequence ID" value="PSF39286.1"/>
    <property type="molecule type" value="Genomic_DNA"/>
</dbReference>
<keyword evidence="1" id="KW-0472">Membrane</keyword>
<keyword evidence="3" id="KW-1185">Reference proteome</keyword>
<feature type="transmembrane region" description="Helical" evidence="1">
    <location>
        <begin position="74"/>
        <end position="93"/>
    </location>
</feature>
<gene>
    <name evidence="2" type="ORF">C7H19_00410</name>
</gene>
<organism evidence="2 3">
    <name type="scientific">Aphanothece hegewaldii CCALA 016</name>
    <dbReference type="NCBI Taxonomy" id="2107694"/>
    <lineage>
        <taxon>Bacteria</taxon>
        <taxon>Bacillati</taxon>
        <taxon>Cyanobacteriota</taxon>
        <taxon>Cyanophyceae</taxon>
        <taxon>Oscillatoriophycideae</taxon>
        <taxon>Chroococcales</taxon>
        <taxon>Aphanothecaceae</taxon>
        <taxon>Aphanothece</taxon>
    </lineage>
</organism>
<proteinExistence type="predicted"/>